<gene>
    <name evidence="1" type="ORF">Mal48_36760</name>
</gene>
<reference evidence="1 2" key="1">
    <citation type="submission" date="2019-02" db="EMBL/GenBank/DDBJ databases">
        <title>Deep-cultivation of Planctomycetes and their phenomic and genomic characterization uncovers novel biology.</title>
        <authorList>
            <person name="Wiegand S."/>
            <person name="Jogler M."/>
            <person name="Boedeker C."/>
            <person name="Pinto D."/>
            <person name="Vollmers J."/>
            <person name="Rivas-Marin E."/>
            <person name="Kohn T."/>
            <person name="Peeters S.H."/>
            <person name="Heuer A."/>
            <person name="Rast P."/>
            <person name="Oberbeckmann S."/>
            <person name="Bunk B."/>
            <person name="Jeske O."/>
            <person name="Meyerdierks A."/>
            <person name="Storesund J.E."/>
            <person name="Kallscheuer N."/>
            <person name="Luecker S."/>
            <person name="Lage O.M."/>
            <person name="Pohl T."/>
            <person name="Merkel B.J."/>
            <person name="Hornburger P."/>
            <person name="Mueller R.-W."/>
            <person name="Bruemmer F."/>
            <person name="Labrenz M."/>
            <person name="Spormann A.M."/>
            <person name="Op den Camp H."/>
            <person name="Overmann J."/>
            <person name="Amann R."/>
            <person name="Jetten M.S.M."/>
            <person name="Mascher T."/>
            <person name="Medema M.H."/>
            <person name="Devos D.P."/>
            <person name="Kaster A.-K."/>
            <person name="Ovreas L."/>
            <person name="Rohde M."/>
            <person name="Galperin M.Y."/>
            <person name="Jogler C."/>
        </authorList>
    </citation>
    <scope>NUCLEOTIDE SEQUENCE [LARGE SCALE GENOMIC DNA]</scope>
    <source>
        <strain evidence="1 2">Mal48</strain>
    </source>
</reference>
<evidence type="ECO:0000313" key="2">
    <source>
        <dbReference type="Proteomes" id="UP000315724"/>
    </source>
</evidence>
<organism evidence="1 2">
    <name type="scientific">Thalassoglobus polymorphus</name>
    <dbReference type="NCBI Taxonomy" id="2527994"/>
    <lineage>
        <taxon>Bacteria</taxon>
        <taxon>Pseudomonadati</taxon>
        <taxon>Planctomycetota</taxon>
        <taxon>Planctomycetia</taxon>
        <taxon>Planctomycetales</taxon>
        <taxon>Planctomycetaceae</taxon>
        <taxon>Thalassoglobus</taxon>
    </lineage>
</organism>
<evidence type="ECO:0000313" key="1">
    <source>
        <dbReference type="EMBL" id="QDT34416.1"/>
    </source>
</evidence>
<dbReference type="EMBL" id="CP036267">
    <property type="protein sequence ID" value="QDT34416.1"/>
    <property type="molecule type" value="Genomic_DNA"/>
</dbReference>
<sequence length="31" mass="3312">MVISVQFLNAIKSNSDQEFGHAHLVGIGSDP</sequence>
<keyword evidence="2" id="KW-1185">Reference proteome</keyword>
<dbReference type="KEGG" id="tpol:Mal48_36760"/>
<proteinExistence type="predicted"/>
<dbReference type="AlphaFoldDB" id="A0A517QS17"/>
<name>A0A517QS17_9PLAN</name>
<dbReference type="Proteomes" id="UP000315724">
    <property type="component" value="Chromosome"/>
</dbReference>
<protein>
    <submittedName>
        <fullName evidence="1">Uncharacterized protein</fullName>
    </submittedName>
</protein>
<accession>A0A517QS17</accession>